<sequence>MRNNPQKSWFFHVEKNENDEFYLRCKGVSNLKILFGVFLLIVILLVFQFPEVRKAVTLLVGVIK</sequence>
<comment type="caution">
    <text evidence="2">The sequence shown here is derived from an EMBL/GenBank/DDBJ whole genome shotgun (WGS) entry which is preliminary data.</text>
</comment>
<evidence type="ECO:0000313" key="3">
    <source>
        <dbReference type="Proteomes" id="UP000078358"/>
    </source>
</evidence>
<gene>
    <name evidence="2" type="ORF">F480_10185</name>
</gene>
<accession>A0A179CYV2</accession>
<keyword evidence="1" id="KW-0472">Membrane</keyword>
<name>A0A179CYV2_BIBTR</name>
<feature type="transmembrane region" description="Helical" evidence="1">
    <location>
        <begin position="31"/>
        <end position="49"/>
    </location>
</feature>
<protein>
    <submittedName>
        <fullName evidence="2">Uncharacterized protein</fullName>
    </submittedName>
</protein>
<evidence type="ECO:0000313" key="2">
    <source>
        <dbReference type="EMBL" id="OAQ14972.1"/>
    </source>
</evidence>
<keyword evidence="1" id="KW-0812">Transmembrane</keyword>
<dbReference type="AlphaFoldDB" id="A0A179CYV2"/>
<dbReference type="PATRIC" id="fig|1261658.3.peg.2038"/>
<evidence type="ECO:0000256" key="1">
    <source>
        <dbReference type="SAM" id="Phobius"/>
    </source>
</evidence>
<organism evidence="2 3">
    <name type="scientific">Bibersteinia trehalosi Y31</name>
    <dbReference type="NCBI Taxonomy" id="1261658"/>
    <lineage>
        <taxon>Bacteria</taxon>
        <taxon>Pseudomonadati</taxon>
        <taxon>Pseudomonadota</taxon>
        <taxon>Gammaproteobacteria</taxon>
        <taxon>Pasteurellales</taxon>
        <taxon>Pasteurellaceae</taxon>
        <taxon>Bibersteinia</taxon>
    </lineage>
</organism>
<dbReference type="EMBL" id="JACI01000002">
    <property type="protein sequence ID" value="OAQ14972.1"/>
    <property type="molecule type" value="Genomic_DNA"/>
</dbReference>
<reference evidence="2 3" key="1">
    <citation type="submission" date="2014-01" db="EMBL/GenBank/DDBJ databases">
        <authorList>
            <person name="Zuccon D."/>
        </authorList>
    </citation>
    <scope>NUCLEOTIDE SEQUENCE [LARGE SCALE GENOMIC DNA]</scope>
    <source>
        <strain evidence="2 3">Y31</strain>
    </source>
</reference>
<dbReference type="Proteomes" id="UP000078358">
    <property type="component" value="Unassembled WGS sequence"/>
</dbReference>
<keyword evidence="1" id="KW-1133">Transmembrane helix</keyword>
<proteinExistence type="predicted"/>